<name>A0A448KAY1_9ACTO</name>
<protein>
    <recommendedName>
        <fullName evidence="4">DUF3558 domain-containing protein</fullName>
    </recommendedName>
</protein>
<dbReference type="PROSITE" id="PS51257">
    <property type="entry name" value="PROKAR_LIPOPROTEIN"/>
    <property type="match status" value="1"/>
</dbReference>
<dbReference type="KEGG" id="asla:NCTC11923_00692"/>
<evidence type="ECO:0000256" key="1">
    <source>
        <dbReference type="SAM" id="MobiDB-lite"/>
    </source>
</evidence>
<feature type="region of interest" description="Disordered" evidence="1">
    <location>
        <begin position="212"/>
        <end position="245"/>
    </location>
</feature>
<proteinExistence type="predicted"/>
<accession>A0A448KAY1</accession>
<evidence type="ECO:0000313" key="2">
    <source>
        <dbReference type="EMBL" id="VEG74073.1"/>
    </source>
</evidence>
<keyword evidence="3" id="KW-1185">Reference proteome</keyword>
<dbReference type="EMBL" id="LR134363">
    <property type="protein sequence ID" value="VEG74073.1"/>
    <property type="molecule type" value="Genomic_DNA"/>
</dbReference>
<evidence type="ECO:0000313" key="3">
    <source>
        <dbReference type="Proteomes" id="UP000276899"/>
    </source>
</evidence>
<dbReference type="AlphaFoldDB" id="A0A448KAY1"/>
<organism evidence="2 3">
    <name type="scientific">Actinomyces slackii</name>
    <dbReference type="NCBI Taxonomy" id="52774"/>
    <lineage>
        <taxon>Bacteria</taxon>
        <taxon>Bacillati</taxon>
        <taxon>Actinomycetota</taxon>
        <taxon>Actinomycetes</taxon>
        <taxon>Actinomycetales</taxon>
        <taxon>Actinomycetaceae</taxon>
        <taxon>Actinomyces</taxon>
    </lineage>
</organism>
<gene>
    <name evidence="2" type="ORF">NCTC11923_00692</name>
</gene>
<dbReference type="Proteomes" id="UP000276899">
    <property type="component" value="Chromosome"/>
</dbReference>
<feature type="compositionally biased region" description="Low complexity" evidence="1">
    <location>
        <begin position="227"/>
        <end position="237"/>
    </location>
</feature>
<reference evidence="2 3" key="1">
    <citation type="submission" date="2018-12" db="EMBL/GenBank/DDBJ databases">
        <authorList>
            <consortium name="Pathogen Informatics"/>
        </authorList>
    </citation>
    <scope>NUCLEOTIDE SEQUENCE [LARGE SCALE GENOMIC DNA]</scope>
    <source>
        <strain evidence="2 3">NCTC11923</strain>
    </source>
</reference>
<evidence type="ECO:0008006" key="4">
    <source>
        <dbReference type="Google" id="ProtNLM"/>
    </source>
</evidence>
<sequence>MGERDLADRRSRWWLSSGICLVAASCLALAGCANGGPLGRSSSRSTVPVVATAAPDGASYTCPGIPDEAVEAMFGPDSTIVNHFNHIPPWCIVKIPGRDASVLYIQAWYIYRNKDPWDEPNLSRGQFGSDFSFPGIEGTGKAWIDEEVEDDDGSGDQAYGVRYGSTVFICGDHYLALSIDHAPAMQGDLKGNLVNLTQSALPWLCQDQPIPGLDQTMEDIRPPYAHDTPQPSTTPTDTPDPEHDN</sequence>
<dbReference type="STRING" id="1278298.GCA_000428685_00215"/>